<comment type="caution">
    <text evidence="3">The sequence shown here is derived from an EMBL/GenBank/DDBJ whole genome shotgun (WGS) entry which is preliminary data.</text>
</comment>
<feature type="transmembrane region" description="Helical" evidence="1">
    <location>
        <begin position="101"/>
        <end position="118"/>
    </location>
</feature>
<dbReference type="RefSeq" id="WP_200106390.1">
    <property type="nucleotide sequence ID" value="NZ_JAEHFV010000004.1"/>
</dbReference>
<proteinExistence type="predicted"/>
<reference evidence="3" key="1">
    <citation type="submission" date="2020-12" db="EMBL/GenBank/DDBJ databases">
        <title>Bacterial novel species Flavobacterium sp. SE-1-e isolated from soil.</title>
        <authorList>
            <person name="Jung H.-Y."/>
        </authorList>
    </citation>
    <scope>NUCLEOTIDE SEQUENCE</scope>
    <source>
        <strain evidence="3">SE-1-e</strain>
    </source>
</reference>
<dbReference type="Pfam" id="PF04892">
    <property type="entry name" value="VanZ"/>
    <property type="match status" value="1"/>
</dbReference>
<dbReference type="Proteomes" id="UP000609172">
    <property type="component" value="Unassembled WGS sequence"/>
</dbReference>
<protein>
    <submittedName>
        <fullName evidence="3">VanZ family protein</fullName>
    </submittedName>
</protein>
<feature type="domain" description="VanZ-like" evidence="2">
    <location>
        <begin position="35"/>
        <end position="116"/>
    </location>
</feature>
<organism evidence="3 4">
    <name type="scientific">Flavobacterium agrisoli</name>
    <dbReference type="NCBI Taxonomy" id="2793066"/>
    <lineage>
        <taxon>Bacteria</taxon>
        <taxon>Pseudomonadati</taxon>
        <taxon>Bacteroidota</taxon>
        <taxon>Flavobacteriia</taxon>
        <taxon>Flavobacteriales</taxon>
        <taxon>Flavobacteriaceae</taxon>
        <taxon>Flavobacterium</taxon>
    </lineage>
</organism>
<feature type="transmembrane region" description="Helical" evidence="1">
    <location>
        <begin position="68"/>
        <end position="89"/>
    </location>
</feature>
<evidence type="ECO:0000313" key="4">
    <source>
        <dbReference type="Proteomes" id="UP000609172"/>
    </source>
</evidence>
<dbReference type="PANTHER" id="PTHR28008:SF1">
    <property type="entry name" value="DOMAIN PROTEIN, PUTATIVE (AFU_ORTHOLOGUE AFUA_3G10980)-RELATED"/>
    <property type="match status" value="1"/>
</dbReference>
<evidence type="ECO:0000259" key="2">
    <source>
        <dbReference type="Pfam" id="PF04892"/>
    </source>
</evidence>
<keyword evidence="1" id="KW-1133">Transmembrane helix</keyword>
<gene>
    <name evidence="3" type="ORF">I5M07_10425</name>
</gene>
<keyword evidence="1" id="KW-0812">Transmembrane</keyword>
<keyword evidence="4" id="KW-1185">Reference proteome</keyword>
<accession>A0A934PN05</accession>
<dbReference type="AlphaFoldDB" id="A0A934PN05"/>
<dbReference type="NCBIfam" id="NF037970">
    <property type="entry name" value="vanZ_1"/>
    <property type="match status" value="1"/>
</dbReference>
<dbReference type="EMBL" id="JAEHFV010000004">
    <property type="protein sequence ID" value="MBK0370254.1"/>
    <property type="molecule type" value="Genomic_DNA"/>
</dbReference>
<sequence length="130" mass="15022">MRKLFYLCLALGWTGFIAYFCLVPASELPSITLPYVDKMVHIAFHFGFTTVWFLYFRKQFESPNTYKSLLMAFVFSVFFGIMIELIQGLYTATRAQDVTDIFANSLGGTMAIISIVFYKTFWSKNKKLTI</sequence>
<name>A0A934PN05_9FLAO</name>
<feature type="transmembrane region" description="Helical" evidence="1">
    <location>
        <begin position="35"/>
        <end position="56"/>
    </location>
</feature>
<dbReference type="PANTHER" id="PTHR28008">
    <property type="entry name" value="DOMAIN PROTEIN, PUTATIVE (AFU_ORTHOLOGUE AFUA_3G10980)-RELATED"/>
    <property type="match status" value="1"/>
</dbReference>
<keyword evidence="1" id="KW-0472">Membrane</keyword>
<dbReference type="InterPro" id="IPR006976">
    <property type="entry name" value="VanZ-like"/>
</dbReference>
<evidence type="ECO:0000256" key="1">
    <source>
        <dbReference type="SAM" id="Phobius"/>
    </source>
</evidence>
<evidence type="ECO:0000313" key="3">
    <source>
        <dbReference type="EMBL" id="MBK0370254.1"/>
    </source>
</evidence>